<dbReference type="EMBL" id="MU853226">
    <property type="protein sequence ID" value="KAK4125236.1"/>
    <property type="molecule type" value="Genomic_DNA"/>
</dbReference>
<dbReference type="AlphaFoldDB" id="A0AAN6U522"/>
<keyword evidence="3" id="KW-1185">Reference proteome</keyword>
<accession>A0AAN6U522</accession>
<dbReference type="GeneID" id="87823740"/>
<sequence length="129" mass="14141">MLGHTFGLDDFYDWTPTGVTNFIMLAGSSTEITEFDGWMMRNWWYELSRNRGWQSSSRSCSSSPSTTTSPVPAATSSAPHFSGEKSSEDLNGCTGALYPDVPMPGDVPRTSSRPDLLSGNNLPRPKSLR</sequence>
<reference evidence="2" key="2">
    <citation type="submission" date="2023-05" db="EMBL/GenBank/DDBJ databases">
        <authorList>
            <consortium name="Lawrence Berkeley National Laboratory"/>
            <person name="Steindorff A."/>
            <person name="Hensen N."/>
            <person name="Bonometti L."/>
            <person name="Westerberg I."/>
            <person name="Brannstrom I.O."/>
            <person name="Guillou S."/>
            <person name="Cros-Aarteil S."/>
            <person name="Calhoun S."/>
            <person name="Haridas S."/>
            <person name="Kuo A."/>
            <person name="Mondo S."/>
            <person name="Pangilinan J."/>
            <person name="Riley R."/>
            <person name="Labutti K."/>
            <person name="Andreopoulos B."/>
            <person name="Lipzen A."/>
            <person name="Chen C."/>
            <person name="Yanf M."/>
            <person name="Daum C."/>
            <person name="Ng V."/>
            <person name="Clum A."/>
            <person name="Ohm R."/>
            <person name="Martin F."/>
            <person name="Silar P."/>
            <person name="Natvig D."/>
            <person name="Lalanne C."/>
            <person name="Gautier V."/>
            <person name="Ament-Velasquez S.L."/>
            <person name="Kruys A."/>
            <person name="Hutchinson M.I."/>
            <person name="Powell A.J."/>
            <person name="Barry K."/>
            <person name="Miller A.N."/>
            <person name="Grigoriev I.V."/>
            <person name="Debuchy R."/>
            <person name="Gladieux P."/>
            <person name="Thoren M.H."/>
            <person name="Johannesson H."/>
        </authorList>
    </citation>
    <scope>NUCLEOTIDE SEQUENCE</scope>
    <source>
        <strain evidence="2">CBS 731.68</strain>
    </source>
</reference>
<dbReference type="RefSeq" id="XP_062649007.1">
    <property type="nucleotide sequence ID" value="XM_062786970.1"/>
</dbReference>
<proteinExistence type="predicted"/>
<name>A0AAN6U522_9PEZI</name>
<reference evidence="2" key="1">
    <citation type="journal article" date="2023" name="Mol. Phylogenet. Evol.">
        <title>Genome-scale phylogeny and comparative genomics of the fungal order Sordariales.</title>
        <authorList>
            <person name="Hensen N."/>
            <person name="Bonometti L."/>
            <person name="Westerberg I."/>
            <person name="Brannstrom I.O."/>
            <person name="Guillou S."/>
            <person name="Cros-Aarteil S."/>
            <person name="Calhoun S."/>
            <person name="Haridas S."/>
            <person name="Kuo A."/>
            <person name="Mondo S."/>
            <person name="Pangilinan J."/>
            <person name="Riley R."/>
            <person name="LaButti K."/>
            <person name="Andreopoulos B."/>
            <person name="Lipzen A."/>
            <person name="Chen C."/>
            <person name="Yan M."/>
            <person name="Daum C."/>
            <person name="Ng V."/>
            <person name="Clum A."/>
            <person name="Steindorff A."/>
            <person name="Ohm R.A."/>
            <person name="Martin F."/>
            <person name="Silar P."/>
            <person name="Natvig D.O."/>
            <person name="Lalanne C."/>
            <person name="Gautier V."/>
            <person name="Ament-Velasquez S.L."/>
            <person name="Kruys A."/>
            <person name="Hutchinson M.I."/>
            <person name="Powell A.J."/>
            <person name="Barry K."/>
            <person name="Miller A.N."/>
            <person name="Grigoriev I.V."/>
            <person name="Debuchy R."/>
            <person name="Gladieux P."/>
            <person name="Hiltunen Thoren M."/>
            <person name="Johannesson H."/>
        </authorList>
    </citation>
    <scope>NUCLEOTIDE SEQUENCE</scope>
    <source>
        <strain evidence="2">CBS 731.68</strain>
    </source>
</reference>
<evidence type="ECO:0000313" key="3">
    <source>
        <dbReference type="Proteomes" id="UP001302602"/>
    </source>
</evidence>
<protein>
    <submittedName>
        <fullName evidence="2">Uncharacterized protein</fullName>
    </submittedName>
</protein>
<evidence type="ECO:0000313" key="2">
    <source>
        <dbReference type="EMBL" id="KAK4125236.1"/>
    </source>
</evidence>
<evidence type="ECO:0000256" key="1">
    <source>
        <dbReference type="SAM" id="MobiDB-lite"/>
    </source>
</evidence>
<organism evidence="2 3">
    <name type="scientific">Parathielavia appendiculata</name>
    <dbReference type="NCBI Taxonomy" id="2587402"/>
    <lineage>
        <taxon>Eukaryota</taxon>
        <taxon>Fungi</taxon>
        <taxon>Dikarya</taxon>
        <taxon>Ascomycota</taxon>
        <taxon>Pezizomycotina</taxon>
        <taxon>Sordariomycetes</taxon>
        <taxon>Sordariomycetidae</taxon>
        <taxon>Sordariales</taxon>
        <taxon>Chaetomiaceae</taxon>
        <taxon>Parathielavia</taxon>
    </lineage>
</organism>
<feature type="compositionally biased region" description="Polar residues" evidence="1">
    <location>
        <begin position="109"/>
        <end position="121"/>
    </location>
</feature>
<dbReference type="Proteomes" id="UP001302602">
    <property type="component" value="Unassembled WGS sequence"/>
</dbReference>
<feature type="compositionally biased region" description="Low complexity" evidence="1">
    <location>
        <begin position="55"/>
        <end position="79"/>
    </location>
</feature>
<gene>
    <name evidence="2" type="ORF">N657DRAFT_360213</name>
</gene>
<comment type="caution">
    <text evidence="2">The sequence shown here is derived from an EMBL/GenBank/DDBJ whole genome shotgun (WGS) entry which is preliminary data.</text>
</comment>
<feature type="region of interest" description="Disordered" evidence="1">
    <location>
        <begin position="52"/>
        <end position="129"/>
    </location>
</feature>